<comment type="caution">
    <text evidence="2">The sequence shown here is derived from an EMBL/GenBank/DDBJ whole genome shotgun (WGS) entry which is preliminary data.</text>
</comment>
<proteinExistence type="predicted"/>
<dbReference type="EMBL" id="PXXO01000001">
    <property type="protein sequence ID" value="PSJ07250.1"/>
    <property type="molecule type" value="Genomic_DNA"/>
</dbReference>
<protein>
    <submittedName>
        <fullName evidence="2">Uncharacterized protein</fullName>
    </submittedName>
</protein>
<organism evidence="2 3">
    <name type="scientific">Cyanobium usitatum str. Tous</name>
    <dbReference type="NCBI Taxonomy" id="2116684"/>
    <lineage>
        <taxon>Bacteria</taxon>
        <taxon>Bacillati</taxon>
        <taxon>Cyanobacteriota</taxon>
        <taxon>Cyanophyceae</taxon>
        <taxon>Synechococcales</taxon>
        <taxon>Prochlorococcaceae</taxon>
        <taxon>Cyanobium</taxon>
    </lineage>
</organism>
<evidence type="ECO:0000256" key="1">
    <source>
        <dbReference type="SAM" id="MobiDB-lite"/>
    </source>
</evidence>
<dbReference type="Proteomes" id="UP000243002">
    <property type="component" value="Unassembled WGS sequence"/>
</dbReference>
<feature type="compositionally biased region" description="Pro residues" evidence="1">
    <location>
        <begin position="37"/>
        <end position="49"/>
    </location>
</feature>
<dbReference type="RefSeq" id="WP_106501435.1">
    <property type="nucleotide sequence ID" value="NZ_PXXO01000001.1"/>
</dbReference>
<name>A0A2P7N1A5_9CYAN</name>
<feature type="compositionally biased region" description="Low complexity" evidence="1">
    <location>
        <begin position="50"/>
        <end position="72"/>
    </location>
</feature>
<feature type="region of interest" description="Disordered" evidence="1">
    <location>
        <begin position="26"/>
        <end position="91"/>
    </location>
</feature>
<reference evidence="2 3" key="1">
    <citation type="journal article" date="2018" name="Environ. Microbiol.">
        <title>Ecological and genomic features of two widespread freshwater picocyanobacteria.</title>
        <authorList>
            <person name="Cabello-Yeves P.J."/>
            <person name="Picazo A."/>
            <person name="Camacho A."/>
            <person name="Callieri C."/>
            <person name="Rosselli R."/>
            <person name="Roda-Garcia J.J."/>
            <person name="Coutinho F.H."/>
            <person name="Rodriguez-Valera F."/>
        </authorList>
    </citation>
    <scope>NUCLEOTIDE SEQUENCE [LARGE SCALE GENOMIC DNA]</scope>
    <source>
        <strain evidence="2 3">Tous</strain>
    </source>
</reference>
<gene>
    <name evidence="2" type="ORF">C7K55_00380</name>
</gene>
<accession>A0A2P7N1A5</accession>
<evidence type="ECO:0000313" key="3">
    <source>
        <dbReference type="Proteomes" id="UP000243002"/>
    </source>
</evidence>
<sequence>MAGAGRTYGSLLCALALSGCSGTRFGDQLARSFSAPPAQPAQPVSPAPNPATATPASKAAAPPTAAPTAASPKKVEPKPVEAKAAAVNPSKPAPYRITIQLPSADPAAPAEAVTEALRAAGVSFEVEMIERVGAAATPAAAPTVTPAPAPR</sequence>
<dbReference type="AlphaFoldDB" id="A0A2P7N1A5"/>
<evidence type="ECO:0000313" key="2">
    <source>
        <dbReference type="EMBL" id="PSJ07250.1"/>
    </source>
</evidence>
<dbReference type="OrthoDB" id="558395at2"/>
<dbReference type="PROSITE" id="PS51257">
    <property type="entry name" value="PROKAR_LIPOPROTEIN"/>
    <property type="match status" value="1"/>
</dbReference>
<keyword evidence="3" id="KW-1185">Reference proteome</keyword>